<proteinExistence type="predicted"/>
<reference evidence="2" key="2">
    <citation type="submission" date="2023-06" db="EMBL/GenBank/DDBJ databases">
        <authorList>
            <person name="Ma L."/>
            <person name="Liu K.-W."/>
            <person name="Li Z."/>
            <person name="Hsiao Y.-Y."/>
            <person name="Qi Y."/>
            <person name="Fu T."/>
            <person name="Tang G."/>
            <person name="Zhang D."/>
            <person name="Sun W.-H."/>
            <person name="Liu D.-K."/>
            <person name="Li Y."/>
            <person name="Chen G.-Z."/>
            <person name="Liu X.-D."/>
            <person name="Liao X.-Y."/>
            <person name="Jiang Y.-T."/>
            <person name="Yu X."/>
            <person name="Hao Y."/>
            <person name="Huang J."/>
            <person name="Zhao X.-W."/>
            <person name="Ke S."/>
            <person name="Chen Y.-Y."/>
            <person name="Wu W.-L."/>
            <person name="Hsu J.-L."/>
            <person name="Lin Y.-F."/>
            <person name="Huang M.-D."/>
            <person name="Li C.-Y."/>
            <person name="Huang L."/>
            <person name="Wang Z.-W."/>
            <person name="Zhao X."/>
            <person name="Zhong W.-Y."/>
            <person name="Peng D.-H."/>
            <person name="Ahmad S."/>
            <person name="Lan S."/>
            <person name="Zhang J.-S."/>
            <person name="Tsai W.-C."/>
            <person name="Van De Peer Y."/>
            <person name="Liu Z.-J."/>
        </authorList>
    </citation>
    <scope>NUCLEOTIDE SEQUENCE</scope>
    <source>
        <strain evidence="2">SCP</strain>
        <tissue evidence="2">Leaves</tissue>
    </source>
</reference>
<organism evidence="2 3">
    <name type="scientific">Acorus gramineus</name>
    <name type="common">Dwarf sweet flag</name>
    <dbReference type="NCBI Taxonomy" id="55184"/>
    <lineage>
        <taxon>Eukaryota</taxon>
        <taxon>Viridiplantae</taxon>
        <taxon>Streptophyta</taxon>
        <taxon>Embryophyta</taxon>
        <taxon>Tracheophyta</taxon>
        <taxon>Spermatophyta</taxon>
        <taxon>Magnoliopsida</taxon>
        <taxon>Liliopsida</taxon>
        <taxon>Acoraceae</taxon>
        <taxon>Acorus</taxon>
    </lineage>
</organism>
<dbReference type="AlphaFoldDB" id="A0AAV9A122"/>
<dbReference type="EMBL" id="JAUJYN010000024">
    <property type="protein sequence ID" value="KAK1258158.1"/>
    <property type="molecule type" value="Genomic_DNA"/>
</dbReference>
<reference evidence="2" key="1">
    <citation type="journal article" date="2023" name="Nat. Commun.">
        <title>Diploid and tetraploid genomes of Acorus and the evolution of monocots.</title>
        <authorList>
            <person name="Ma L."/>
            <person name="Liu K.W."/>
            <person name="Li Z."/>
            <person name="Hsiao Y.Y."/>
            <person name="Qi Y."/>
            <person name="Fu T."/>
            <person name="Tang G.D."/>
            <person name="Zhang D."/>
            <person name="Sun W.H."/>
            <person name="Liu D.K."/>
            <person name="Li Y."/>
            <person name="Chen G.Z."/>
            <person name="Liu X.D."/>
            <person name="Liao X.Y."/>
            <person name="Jiang Y.T."/>
            <person name="Yu X."/>
            <person name="Hao Y."/>
            <person name="Huang J."/>
            <person name="Zhao X.W."/>
            <person name="Ke S."/>
            <person name="Chen Y.Y."/>
            <person name="Wu W.L."/>
            <person name="Hsu J.L."/>
            <person name="Lin Y.F."/>
            <person name="Huang M.D."/>
            <person name="Li C.Y."/>
            <person name="Huang L."/>
            <person name="Wang Z.W."/>
            <person name="Zhao X."/>
            <person name="Zhong W.Y."/>
            <person name="Peng D.H."/>
            <person name="Ahmad S."/>
            <person name="Lan S."/>
            <person name="Zhang J.S."/>
            <person name="Tsai W.C."/>
            <person name="Van de Peer Y."/>
            <person name="Liu Z.J."/>
        </authorList>
    </citation>
    <scope>NUCLEOTIDE SEQUENCE</scope>
    <source>
        <strain evidence="2">SCP</strain>
    </source>
</reference>
<protein>
    <submittedName>
        <fullName evidence="2">Uncharacterized protein</fullName>
    </submittedName>
</protein>
<comment type="caution">
    <text evidence="2">The sequence shown here is derived from an EMBL/GenBank/DDBJ whole genome shotgun (WGS) entry which is preliminary data.</text>
</comment>
<evidence type="ECO:0000256" key="1">
    <source>
        <dbReference type="SAM" id="MobiDB-lite"/>
    </source>
</evidence>
<gene>
    <name evidence="2" type="ORF">QJS04_geneDACA021694</name>
</gene>
<evidence type="ECO:0000313" key="3">
    <source>
        <dbReference type="Proteomes" id="UP001179952"/>
    </source>
</evidence>
<feature type="region of interest" description="Disordered" evidence="1">
    <location>
        <begin position="1"/>
        <end position="90"/>
    </location>
</feature>
<keyword evidence="3" id="KW-1185">Reference proteome</keyword>
<evidence type="ECO:0000313" key="2">
    <source>
        <dbReference type="EMBL" id="KAK1258158.1"/>
    </source>
</evidence>
<dbReference type="Proteomes" id="UP001179952">
    <property type="component" value="Unassembled WGS sequence"/>
</dbReference>
<feature type="compositionally biased region" description="Basic and acidic residues" evidence="1">
    <location>
        <begin position="71"/>
        <end position="90"/>
    </location>
</feature>
<accession>A0AAV9A122</accession>
<feature type="compositionally biased region" description="Basic and acidic residues" evidence="1">
    <location>
        <begin position="15"/>
        <end position="24"/>
    </location>
</feature>
<feature type="compositionally biased region" description="Polar residues" evidence="1">
    <location>
        <begin position="1"/>
        <end position="14"/>
    </location>
</feature>
<name>A0AAV9A122_ACOGR</name>
<sequence>MSRPCRTNYTTSSSRESDRYDGVHYHGPPVSVQRHHRTHLAGGDEGDSIYLPSTAPFPHNRGDNGNSRRPSCRETVLHGGDGREVGPTRV</sequence>